<organism evidence="3 4">
    <name type="scientific">Clavibacter lycopersici</name>
    <dbReference type="NCBI Taxonomy" id="2301718"/>
    <lineage>
        <taxon>Bacteria</taxon>
        <taxon>Bacillati</taxon>
        <taxon>Actinomycetota</taxon>
        <taxon>Actinomycetes</taxon>
        <taxon>Micrococcales</taxon>
        <taxon>Microbacteriaceae</taxon>
        <taxon>Clavibacter</taxon>
    </lineage>
</organism>
<dbReference type="OrthoDB" id="5178481at2"/>
<evidence type="ECO:0000256" key="2">
    <source>
        <dbReference type="SAM" id="SignalP"/>
    </source>
</evidence>
<comment type="caution">
    <text evidence="3">The sequence shown here is derived from an EMBL/GenBank/DDBJ whole genome shotgun (WGS) entry which is preliminary data.</text>
</comment>
<dbReference type="RefSeq" id="WP_119382174.1">
    <property type="nucleotide sequence ID" value="NZ_QWGT01000157.1"/>
</dbReference>
<dbReference type="EMBL" id="QWGT01000157">
    <property type="protein sequence ID" value="RIJ50965.1"/>
    <property type="molecule type" value="Genomic_DNA"/>
</dbReference>
<feature type="region of interest" description="Disordered" evidence="1">
    <location>
        <begin position="115"/>
        <end position="137"/>
    </location>
</feature>
<feature type="chain" id="PRO_5017343434" evidence="2">
    <location>
        <begin position="25"/>
        <end position="206"/>
    </location>
</feature>
<keyword evidence="2" id="KW-0732">Signal</keyword>
<evidence type="ECO:0000256" key="1">
    <source>
        <dbReference type="SAM" id="MobiDB-lite"/>
    </source>
</evidence>
<reference evidence="3 4" key="1">
    <citation type="submission" date="2018-08" db="EMBL/GenBank/DDBJ databases">
        <title>Genome Sequence of Clavibacter michiganensis Subspecies type strains, and the Atypical Peach-Colored Strains Isolated from Tomato.</title>
        <authorList>
            <person name="Osdaghi E."/>
            <person name="Portier P."/>
            <person name="Briand M."/>
            <person name="Jacques M.-A."/>
        </authorList>
    </citation>
    <scope>NUCLEOTIDE SEQUENCE [LARGE SCALE GENOMIC DNA]</scope>
    <source>
        <strain evidence="3 4">CFBP 8615</strain>
    </source>
</reference>
<sequence>MRSPAAIVPLLVAVAVLSGCAAGAADTVPAPAPTAPERPADELTARALVLDGGEGAELCLGGVGESLPPVCGGPRIEGWDWAGVEGEESVSGSTWGDYEVFGTWDGTTFTLTRTPEPYDPRAPSTEAPLPEPTPGDPANAEAVARAIEDYASEMGTPDGPLSLGEYLGRASVQVIHDDGTQQAEADAQYGEDVVEIWSSLRPADGE</sequence>
<gene>
    <name evidence="3" type="ORF">DZG00_10660</name>
</gene>
<dbReference type="PROSITE" id="PS51257">
    <property type="entry name" value="PROKAR_LIPOPROTEIN"/>
    <property type="match status" value="1"/>
</dbReference>
<evidence type="ECO:0000313" key="4">
    <source>
        <dbReference type="Proteomes" id="UP000266484"/>
    </source>
</evidence>
<keyword evidence="4" id="KW-1185">Reference proteome</keyword>
<proteinExistence type="predicted"/>
<name>A0A399T7V8_9MICO</name>
<dbReference type="Proteomes" id="UP000266484">
    <property type="component" value="Unassembled WGS sequence"/>
</dbReference>
<feature type="signal peptide" evidence="2">
    <location>
        <begin position="1"/>
        <end position="24"/>
    </location>
</feature>
<accession>A0A399T7V8</accession>
<protein>
    <submittedName>
        <fullName evidence="3">Uncharacterized protein</fullName>
    </submittedName>
</protein>
<evidence type="ECO:0000313" key="3">
    <source>
        <dbReference type="EMBL" id="RIJ50965.1"/>
    </source>
</evidence>
<dbReference type="AlphaFoldDB" id="A0A399T7V8"/>